<gene>
    <name evidence="10" type="ORF">ACFO3U_13275</name>
</gene>
<keyword evidence="4" id="KW-0547">Nucleotide-binding</keyword>
<evidence type="ECO:0000256" key="7">
    <source>
        <dbReference type="ARBA" id="ARBA00023136"/>
    </source>
</evidence>
<sequence>MKLVNKAELFVTELFENVLEFKYTYHNINHTKSVVKAVEEIATNEKISEEDLEALLVAAWFHDCGYVECKEGHEEVSSTIVSKFLQENNCDALFIEKVERIILATVFDHKPKDILEKIICDADYNHLGKDCYFEVASHLRKEWELTNYKSFSDLDWAKGNLELLEEKHRFFTNYAQLHWKVGKEKNIKKIKEKIEEMEKPIAEEKETKKKKKKKNKKLGRGVETLFRVTINNHTRLSDIADSKANILLSVNAVIISVALSVLIPKLDSPGNGYLSLPTFVLLFFSVSSIIFAILSTRPKITKTDFTDEDVINKKVNLLFFGNFYKIPYDVFQGEINKMMEDNDYMYGSLAKDLHYLGIILERKYRLLRITYTIFMIGIIVSVLAFIYAYKNS</sequence>
<evidence type="ECO:0000259" key="9">
    <source>
        <dbReference type="SMART" id="SM00471"/>
    </source>
</evidence>
<evidence type="ECO:0000256" key="2">
    <source>
        <dbReference type="ARBA" id="ARBA00022475"/>
    </source>
</evidence>
<evidence type="ECO:0000256" key="8">
    <source>
        <dbReference type="SAM" id="Phobius"/>
    </source>
</evidence>
<evidence type="ECO:0000256" key="1">
    <source>
        <dbReference type="ARBA" id="ARBA00004236"/>
    </source>
</evidence>
<dbReference type="Pfam" id="PF18967">
    <property type="entry name" value="PycTM"/>
    <property type="match status" value="1"/>
</dbReference>
<evidence type="ECO:0000256" key="4">
    <source>
        <dbReference type="ARBA" id="ARBA00022741"/>
    </source>
</evidence>
<keyword evidence="5 8" id="KW-1133">Transmembrane helix</keyword>
<comment type="caution">
    <text evidence="10">The sequence shown here is derived from an EMBL/GenBank/DDBJ whole genome shotgun (WGS) entry which is preliminary data.</text>
</comment>
<evidence type="ECO:0000256" key="5">
    <source>
        <dbReference type="ARBA" id="ARBA00022989"/>
    </source>
</evidence>
<dbReference type="PANTHER" id="PTHR21174">
    <property type="match status" value="1"/>
</dbReference>
<feature type="transmembrane region" description="Helical" evidence="8">
    <location>
        <begin position="244"/>
        <end position="263"/>
    </location>
</feature>
<dbReference type="InterPro" id="IPR043760">
    <property type="entry name" value="PycTM_dom"/>
</dbReference>
<dbReference type="EMBL" id="JBHSGW010000027">
    <property type="protein sequence ID" value="MFC4740968.1"/>
    <property type="molecule type" value="Genomic_DNA"/>
</dbReference>
<keyword evidence="3 8" id="KW-0812">Transmembrane</keyword>
<keyword evidence="6" id="KW-0051">Antiviral defense</keyword>
<dbReference type="RefSeq" id="WP_379743369.1">
    <property type="nucleotide sequence ID" value="NZ_JBHSGW010000027.1"/>
</dbReference>
<keyword evidence="2" id="KW-1003">Cell membrane</keyword>
<dbReference type="SUPFAM" id="SSF109604">
    <property type="entry name" value="HD-domain/PDEase-like"/>
    <property type="match status" value="1"/>
</dbReference>
<keyword evidence="11" id="KW-1185">Reference proteome</keyword>
<evidence type="ECO:0000256" key="6">
    <source>
        <dbReference type="ARBA" id="ARBA00023118"/>
    </source>
</evidence>
<comment type="subcellular location">
    <subcellularLocation>
        <location evidence="1">Cell membrane</location>
    </subcellularLocation>
</comment>
<organism evidence="10 11">
    <name type="scientific">Flavobacterium ponti</name>
    <dbReference type="NCBI Taxonomy" id="665133"/>
    <lineage>
        <taxon>Bacteria</taxon>
        <taxon>Pseudomonadati</taxon>
        <taxon>Bacteroidota</taxon>
        <taxon>Flavobacteriia</taxon>
        <taxon>Flavobacteriales</taxon>
        <taxon>Flavobacteriaceae</taxon>
        <taxon>Flavobacterium</taxon>
    </lineage>
</organism>
<dbReference type="SMART" id="SM00471">
    <property type="entry name" value="HDc"/>
    <property type="match status" value="1"/>
</dbReference>
<proteinExistence type="predicted"/>
<feature type="domain" description="HD/PDEase" evidence="9">
    <location>
        <begin position="23"/>
        <end position="137"/>
    </location>
</feature>
<dbReference type="CDD" id="cd00077">
    <property type="entry name" value="HDc"/>
    <property type="match status" value="1"/>
</dbReference>
<evidence type="ECO:0000313" key="11">
    <source>
        <dbReference type="Proteomes" id="UP001595885"/>
    </source>
</evidence>
<dbReference type="InterPro" id="IPR006674">
    <property type="entry name" value="HD_domain"/>
</dbReference>
<feature type="transmembrane region" description="Helical" evidence="8">
    <location>
        <begin position="275"/>
        <end position="294"/>
    </location>
</feature>
<dbReference type="Proteomes" id="UP001595885">
    <property type="component" value="Unassembled WGS sequence"/>
</dbReference>
<evidence type="ECO:0000313" key="10">
    <source>
        <dbReference type="EMBL" id="MFC4740968.1"/>
    </source>
</evidence>
<dbReference type="PANTHER" id="PTHR21174:SF0">
    <property type="entry name" value="HD PHOSPHOHYDROLASE FAMILY PROTEIN-RELATED"/>
    <property type="match status" value="1"/>
</dbReference>
<dbReference type="Gene3D" id="1.10.3210.10">
    <property type="entry name" value="Hypothetical protein af1432"/>
    <property type="match status" value="1"/>
</dbReference>
<dbReference type="InterPro" id="IPR009218">
    <property type="entry name" value="HD_phosphohydro"/>
</dbReference>
<feature type="transmembrane region" description="Helical" evidence="8">
    <location>
        <begin position="369"/>
        <end position="389"/>
    </location>
</feature>
<evidence type="ECO:0000256" key="3">
    <source>
        <dbReference type="ARBA" id="ARBA00022692"/>
    </source>
</evidence>
<protein>
    <submittedName>
        <fullName evidence="10">Pycsar system effector family protein</fullName>
    </submittedName>
</protein>
<dbReference type="Pfam" id="PF01966">
    <property type="entry name" value="HD"/>
    <property type="match status" value="1"/>
</dbReference>
<reference evidence="11" key="1">
    <citation type="journal article" date="2019" name="Int. J. Syst. Evol. Microbiol.">
        <title>The Global Catalogue of Microorganisms (GCM) 10K type strain sequencing project: providing services to taxonomists for standard genome sequencing and annotation.</title>
        <authorList>
            <consortium name="The Broad Institute Genomics Platform"/>
            <consortium name="The Broad Institute Genome Sequencing Center for Infectious Disease"/>
            <person name="Wu L."/>
            <person name="Ma J."/>
        </authorList>
    </citation>
    <scope>NUCLEOTIDE SEQUENCE [LARGE SCALE GENOMIC DNA]</scope>
    <source>
        <strain evidence="11">CCUG 50349</strain>
    </source>
</reference>
<keyword evidence="7 8" id="KW-0472">Membrane</keyword>
<dbReference type="InterPro" id="IPR003607">
    <property type="entry name" value="HD/PDEase_dom"/>
</dbReference>
<accession>A0ABV9P6G1</accession>
<name>A0ABV9P6G1_9FLAO</name>